<reference evidence="2 3" key="1">
    <citation type="submission" date="2014-06" db="EMBL/GenBank/DDBJ databases">
        <authorList>
            <consortium name="DOE Joint Genome Institute"/>
            <person name="Kuo A."/>
            <person name="Kohler A."/>
            <person name="Nagy L.G."/>
            <person name="Floudas D."/>
            <person name="Copeland A."/>
            <person name="Barry K.W."/>
            <person name="Cichocki N."/>
            <person name="Veneault-Fourrey C."/>
            <person name="LaButti K."/>
            <person name="Lindquist E.A."/>
            <person name="Lipzen A."/>
            <person name="Lundell T."/>
            <person name="Morin E."/>
            <person name="Murat C."/>
            <person name="Sun H."/>
            <person name="Tunlid A."/>
            <person name="Henrissat B."/>
            <person name="Grigoriev I.V."/>
            <person name="Hibbett D.S."/>
            <person name="Martin F."/>
            <person name="Nordberg H.P."/>
            <person name="Cantor M.N."/>
            <person name="Hua S.X."/>
        </authorList>
    </citation>
    <scope>NUCLEOTIDE SEQUENCE [LARGE SCALE GENOMIC DNA]</scope>
    <source>
        <strain evidence="2 3">ATCC 200175</strain>
    </source>
</reference>
<reference evidence="3" key="2">
    <citation type="submission" date="2015-01" db="EMBL/GenBank/DDBJ databases">
        <title>Evolutionary Origins and Diversification of the Mycorrhizal Mutualists.</title>
        <authorList>
            <consortium name="DOE Joint Genome Institute"/>
            <consortium name="Mycorrhizal Genomics Consortium"/>
            <person name="Kohler A."/>
            <person name="Kuo A."/>
            <person name="Nagy L.G."/>
            <person name="Floudas D."/>
            <person name="Copeland A."/>
            <person name="Barry K.W."/>
            <person name="Cichocki N."/>
            <person name="Veneault-Fourrey C."/>
            <person name="LaButti K."/>
            <person name="Lindquist E.A."/>
            <person name="Lipzen A."/>
            <person name="Lundell T."/>
            <person name="Morin E."/>
            <person name="Murat C."/>
            <person name="Riley R."/>
            <person name="Ohm R."/>
            <person name="Sun H."/>
            <person name="Tunlid A."/>
            <person name="Henrissat B."/>
            <person name="Grigoriev I.V."/>
            <person name="Hibbett D.S."/>
            <person name="Martin F."/>
        </authorList>
    </citation>
    <scope>NUCLEOTIDE SEQUENCE [LARGE SCALE GENOMIC DNA]</scope>
    <source>
        <strain evidence="3">ATCC 200175</strain>
    </source>
</reference>
<name>A0A0C9T310_PAXIN</name>
<organism evidence="2 3">
    <name type="scientific">Paxillus involutus ATCC 200175</name>
    <dbReference type="NCBI Taxonomy" id="664439"/>
    <lineage>
        <taxon>Eukaryota</taxon>
        <taxon>Fungi</taxon>
        <taxon>Dikarya</taxon>
        <taxon>Basidiomycota</taxon>
        <taxon>Agaricomycotina</taxon>
        <taxon>Agaricomycetes</taxon>
        <taxon>Agaricomycetidae</taxon>
        <taxon>Boletales</taxon>
        <taxon>Paxilineae</taxon>
        <taxon>Paxillaceae</taxon>
        <taxon>Paxillus</taxon>
    </lineage>
</organism>
<accession>A0A0C9T310</accession>
<feature type="region of interest" description="Disordered" evidence="1">
    <location>
        <begin position="1"/>
        <end position="53"/>
    </location>
</feature>
<protein>
    <submittedName>
        <fullName evidence="2">Uncharacterized protein</fullName>
    </submittedName>
</protein>
<gene>
    <name evidence="2" type="ORF">PAXINDRAFT_16923</name>
</gene>
<evidence type="ECO:0000313" key="2">
    <source>
        <dbReference type="EMBL" id="KIJ10020.1"/>
    </source>
</evidence>
<feature type="compositionally biased region" description="Low complexity" evidence="1">
    <location>
        <begin position="143"/>
        <end position="156"/>
    </location>
</feature>
<feature type="compositionally biased region" description="Basic and acidic residues" evidence="1">
    <location>
        <begin position="275"/>
        <end position="286"/>
    </location>
</feature>
<dbReference type="Proteomes" id="UP000053647">
    <property type="component" value="Unassembled WGS sequence"/>
</dbReference>
<feature type="region of interest" description="Disordered" evidence="1">
    <location>
        <begin position="119"/>
        <end position="169"/>
    </location>
</feature>
<feature type="compositionally biased region" description="Polar residues" evidence="1">
    <location>
        <begin position="1"/>
        <end position="16"/>
    </location>
</feature>
<feature type="compositionally biased region" description="Low complexity" evidence="1">
    <location>
        <begin position="308"/>
        <end position="327"/>
    </location>
</feature>
<feature type="compositionally biased region" description="Basic and acidic residues" evidence="1">
    <location>
        <begin position="31"/>
        <end position="43"/>
    </location>
</feature>
<proteinExistence type="predicted"/>
<feature type="region of interest" description="Disordered" evidence="1">
    <location>
        <begin position="184"/>
        <end position="215"/>
    </location>
</feature>
<evidence type="ECO:0000256" key="1">
    <source>
        <dbReference type="SAM" id="MobiDB-lite"/>
    </source>
</evidence>
<dbReference type="HOGENOM" id="CLU_735887_0_0_1"/>
<feature type="region of interest" description="Disordered" evidence="1">
    <location>
        <begin position="260"/>
        <end position="328"/>
    </location>
</feature>
<feature type="compositionally biased region" description="Polar residues" evidence="1">
    <location>
        <begin position="204"/>
        <end position="215"/>
    </location>
</feature>
<sequence>MSSEAPETHSMPSTRASSEELELNPGTSEQHQIKRRPDDDWQRSHHHFKSMKSDKLQVAAQVSVCMATQAQEVVTTGQQHLYGVLTGLLSKIPGNNYTAVRPPVADSLFLQWDLSTPIASHQPTPSGSRQPTPNPGDLFTTCSSSSSWESTPRASSEQPGSSAIPGWLDDVPQPSFQTLLQAYGSSGSESCDSPLEPTSEAHRSSTLPSPANSRLNDFPFSFTLGSNTREQGALRFVAEVGRQDQFANNLTNSIIQNQCQNTGSKRTGRVATSQCKEKSQTEHNNDKFSLPPFPSHTLPSNSEDISHQPNTASPPQNSPNPNASATNEFVPSLLPFTSLFSNGMDQLLTSVQQCHASSQQFMAQELGAVFFLSGDE</sequence>
<feature type="compositionally biased region" description="Polar residues" evidence="1">
    <location>
        <begin position="119"/>
        <end position="131"/>
    </location>
</feature>
<feature type="compositionally biased region" description="Polar residues" evidence="1">
    <location>
        <begin position="260"/>
        <end position="274"/>
    </location>
</feature>
<keyword evidence="3" id="KW-1185">Reference proteome</keyword>
<dbReference type="EMBL" id="KN819420">
    <property type="protein sequence ID" value="KIJ10020.1"/>
    <property type="molecule type" value="Genomic_DNA"/>
</dbReference>
<dbReference type="AlphaFoldDB" id="A0A0C9T310"/>
<evidence type="ECO:0000313" key="3">
    <source>
        <dbReference type="Proteomes" id="UP000053647"/>
    </source>
</evidence>